<dbReference type="InterPro" id="IPR009080">
    <property type="entry name" value="tRNAsynth_Ia_anticodon-bd"/>
</dbReference>
<dbReference type="Pfam" id="PF08264">
    <property type="entry name" value="Anticodon_1"/>
    <property type="match status" value="1"/>
</dbReference>
<evidence type="ECO:0000256" key="4">
    <source>
        <dbReference type="ARBA" id="ARBA00022840"/>
    </source>
</evidence>
<dbReference type="GO" id="GO:0005524">
    <property type="term" value="F:ATP binding"/>
    <property type="evidence" value="ECO:0007669"/>
    <property type="project" value="UniProtKB-KW"/>
</dbReference>
<evidence type="ECO:0000256" key="2">
    <source>
        <dbReference type="ARBA" id="ARBA00022598"/>
    </source>
</evidence>
<evidence type="ECO:0000256" key="6">
    <source>
        <dbReference type="ARBA" id="ARBA00023146"/>
    </source>
</evidence>
<dbReference type="GO" id="GO:0002161">
    <property type="term" value="F:aminoacyl-tRNA deacylase activity"/>
    <property type="evidence" value="ECO:0007669"/>
    <property type="project" value="InterPro"/>
</dbReference>
<dbReference type="PRINTS" id="PR00984">
    <property type="entry name" value="TRNASYNTHILE"/>
</dbReference>
<dbReference type="Pfam" id="PF19302">
    <property type="entry name" value="DUF5915"/>
    <property type="match status" value="1"/>
</dbReference>
<dbReference type="GO" id="GO:0006428">
    <property type="term" value="P:isoleucyl-tRNA aminoacylation"/>
    <property type="evidence" value="ECO:0007669"/>
    <property type="project" value="UniProtKB-UniRule"/>
</dbReference>
<evidence type="ECO:0000259" key="10">
    <source>
        <dbReference type="Pfam" id="PF00133"/>
    </source>
</evidence>
<dbReference type="InterPro" id="IPR009008">
    <property type="entry name" value="Val/Leu/Ile-tRNA-synth_edit"/>
</dbReference>
<evidence type="ECO:0000256" key="7">
    <source>
        <dbReference type="ARBA" id="ARBA00025217"/>
    </source>
</evidence>
<evidence type="ECO:0000256" key="5">
    <source>
        <dbReference type="ARBA" id="ARBA00022917"/>
    </source>
</evidence>
<dbReference type="SUPFAM" id="SSF50677">
    <property type="entry name" value="ValRS/IleRS/LeuRS editing domain"/>
    <property type="match status" value="1"/>
</dbReference>
<protein>
    <recommendedName>
        <fullName evidence="1 9">Isoleucine--tRNA ligase</fullName>
        <ecNumber evidence="1 9">6.1.1.5</ecNumber>
    </recommendedName>
</protein>
<gene>
    <name evidence="12" type="primary">ileS_2</name>
    <name evidence="12" type="ORF">SH1V18_23060</name>
</gene>
<comment type="caution">
    <text evidence="12">The sequence shown here is derived from an EMBL/GenBank/DDBJ whole genome shotgun (WGS) entry which is preliminary data.</text>
</comment>
<sequence length="1045" mass="122315">MCNSEKEDNRKLDFVTMEHDILRLWEDGDYFHKLQNKNRNNQIFRFLDGPITANNPMGVHHAWGRTTKDIFLRYKAMNGYSCHYRNGFDTQGLWVEVEVEKELGFATKNDIVKYGLDNFTNKCIERINKYSQTITKQSKRLGQWMDWSNSYYTHRDNNIEGIWHFLKKCHEKGWIVQYNRPMAWCPRCGTSLSAHEMSGSYKQVTHKSVFFRLPVIGKNYDMLVWTTTPWTLAANVALAVNPEIDYCIVEINKDNRQLVLAKEALGVLKDFNKKVVEIIKGSDLLGSEYETCFPNMEQQKNIQHEIVPWKDVDAGEGTGIVHIAPGCGEEDYELGKKLGLSHIQPVNETGLFLDGFDFLTGKSIKDTTQLVFDRLADDNKMFKIMEYEHSYPICWRCKSEVIYRLVKEWYIKSDEVRPKLIEAAKNVKWTPEHMEKRMIDWLSNMSDWNISRKRFYGLPLPFYVCNNCGKLTVIGSKKELMERALRKAELPELHRPWIDDVKIVCPECGEEVTRVPDIGDVWLDAGIVPFTTLGYFENKEKWKEYFPIEWVTEMREQIRLWFYSMLYMGVVLEGRAPYEKVLAYNMVVAEDGTRFSKTGYMIKFDEAAEEIGSDGIRYLFAGTSVNNEVRFGYNSGNEAKRKILNLYNVFAFFNMYASIDKPDIIMDTASLSSLDDMDRWLLSRTQEFIKTCTEAYNDYNTVLIIKTYENFIDDVSNWYIRVNRRRFWKADNDDSKLNAYKCLYFALKTVVKIMAPVIPFLTEYIWQSCIRKMENDAEESVHLSDWSVYNSDLYNEEIINEVDIARKVINLVLRLRNEKQIKVRQPLEKIYVLENHNYVTAIEKFHKVVLGETNVKKIVFVKDVKELQEEYLSLNFKEAGSKLGKELPKVKKLLDNIESNDMDELVRQYDNGDKIYLEGYNNSLPVEYFNKQSKAKENVLTAREEDLVVGLSAVISDELKREGYVRDIIRHFQVFRKELDYSLEQKVDVAIISDDAEINRAVDEYRDYIINEVLADTLSNCLVNSMSSRDILLDNRKVRIAIKKY</sequence>
<dbReference type="InterPro" id="IPR033709">
    <property type="entry name" value="Anticodon_Ile_ABEc"/>
</dbReference>
<keyword evidence="3" id="KW-0547">Nucleotide-binding</keyword>
<organism evidence="12 13">
    <name type="scientific">Vallitalea longa</name>
    <dbReference type="NCBI Taxonomy" id="2936439"/>
    <lineage>
        <taxon>Bacteria</taxon>
        <taxon>Bacillati</taxon>
        <taxon>Bacillota</taxon>
        <taxon>Clostridia</taxon>
        <taxon>Lachnospirales</taxon>
        <taxon>Vallitaleaceae</taxon>
        <taxon>Vallitalea</taxon>
    </lineage>
</organism>
<dbReference type="PANTHER" id="PTHR42780:SF1">
    <property type="entry name" value="ISOLEUCINE--TRNA LIGASE, CYTOPLASMIC"/>
    <property type="match status" value="1"/>
</dbReference>
<dbReference type="Pfam" id="PF00133">
    <property type="entry name" value="tRNA-synt_1"/>
    <property type="match status" value="1"/>
</dbReference>
<dbReference type="EC" id="6.1.1.5" evidence="1 9"/>
<dbReference type="AlphaFoldDB" id="A0A9W5YBW1"/>
<evidence type="ECO:0000313" key="13">
    <source>
        <dbReference type="Proteomes" id="UP001144256"/>
    </source>
</evidence>
<comment type="catalytic activity">
    <reaction evidence="8">
        <text>tRNA(Ile) + L-isoleucine + ATP = L-isoleucyl-tRNA(Ile) + AMP + diphosphate</text>
        <dbReference type="Rhea" id="RHEA:11060"/>
        <dbReference type="Rhea" id="RHEA-COMP:9666"/>
        <dbReference type="Rhea" id="RHEA-COMP:9695"/>
        <dbReference type="ChEBI" id="CHEBI:30616"/>
        <dbReference type="ChEBI" id="CHEBI:33019"/>
        <dbReference type="ChEBI" id="CHEBI:58045"/>
        <dbReference type="ChEBI" id="CHEBI:78442"/>
        <dbReference type="ChEBI" id="CHEBI:78528"/>
        <dbReference type="ChEBI" id="CHEBI:456215"/>
        <dbReference type="EC" id="6.1.1.5"/>
    </reaction>
</comment>
<dbReference type="Gene3D" id="1.10.730.10">
    <property type="entry name" value="Isoleucyl-tRNA Synthetase, Domain 1"/>
    <property type="match status" value="1"/>
</dbReference>
<keyword evidence="13" id="KW-1185">Reference proteome</keyword>
<keyword evidence="2 12" id="KW-0436">Ligase</keyword>
<dbReference type="SUPFAM" id="SSF52374">
    <property type="entry name" value="Nucleotidylyl transferase"/>
    <property type="match status" value="1"/>
</dbReference>
<evidence type="ECO:0000256" key="1">
    <source>
        <dbReference type="ARBA" id="ARBA00013165"/>
    </source>
</evidence>
<dbReference type="CDD" id="cd07961">
    <property type="entry name" value="Anticodon_Ia_Ile_ABEc"/>
    <property type="match status" value="1"/>
</dbReference>
<dbReference type="InterPro" id="IPR002300">
    <property type="entry name" value="aa-tRNA-synth_Ia"/>
</dbReference>
<dbReference type="RefSeq" id="WP_281815521.1">
    <property type="nucleotide sequence ID" value="NZ_BRLB01000006.1"/>
</dbReference>
<evidence type="ECO:0000256" key="8">
    <source>
        <dbReference type="ARBA" id="ARBA00048359"/>
    </source>
</evidence>
<evidence type="ECO:0000256" key="3">
    <source>
        <dbReference type="ARBA" id="ARBA00022741"/>
    </source>
</evidence>
<evidence type="ECO:0000259" key="11">
    <source>
        <dbReference type="Pfam" id="PF08264"/>
    </source>
</evidence>
<feature type="domain" description="Aminoacyl-tRNA synthetase class Ia" evidence="10">
    <location>
        <begin position="21"/>
        <end position="631"/>
    </location>
</feature>
<dbReference type="InterPro" id="IPR014729">
    <property type="entry name" value="Rossmann-like_a/b/a_fold"/>
</dbReference>
<evidence type="ECO:0000256" key="9">
    <source>
        <dbReference type="NCBIfam" id="TIGR00392"/>
    </source>
</evidence>
<evidence type="ECO:0000313" key="12">
    <source>
        <dbReference type="EMBL" id="GKX29826.1"/>
    </source>
</evidence>
<keyword evidence="5" id="KW-0648">Protein biosynthesis</keyword>
<accession>A0A9W5YBW1</accession>
<dbReference type="SUPFAM" id="SSF47323">
    <property type="entry name" value="Anticodon-binding domain of a subclass of class I aminoacyl-tRNA synthetases"/>
    <property type="match status" value="1"/>
</dbReference>
<keyword evidence="4" id="KW-0067">ATP-binding</keyword>
<dbReference type="InterPro" id="IPR023586">
    <property type="entry name" value="Ile-tRNA-ligase_type2"/>
</dbReference>
<name>A0A9W5YBW1_9FIRM</name>
<dbReference type="InterPro" id="IPR002301">
    <property type="entry name" value="Ile-tRNA-ligase"/>
</dbReference>
<dbReference type="EMBL" id="BRLB01000006">
    <property type="protein sequence ID" value="GKX29826.1"/>
    <property type="molecule type" value="Genomic_DNA"/>
</dbReference>
<dbReference type="NCBIfam" id="TIGR00392">
    <property type="entry name" value="ileS"/>
    <property type="match status" value="1"/>
</dbReference>
<dbReference type="Gene3D" id="3.40.50.620">
    <property type="entry name" value="HUPs"/>
    <property type="match status" value="2"/>
</dbReference>
<proteinExistence type="predicted"/>
<dbReference type="Proteomes" id="UP001144256">
    <property type="component" value="Unassembled WGS sequence"/>
</dbReference>
<reference evidence="12" key="1">
    <citation type="submission" date="2022-06" db="EMBL/GenBank/DDBJ databases">
        <title>Vallitalea longa sp. nov., an anaerobic bacterium isolated from marine sediment.</title>
        <authorList>
            <person name="Hirano S."/>
            <person name="Terahara T."/>
            <person name="Mori K."/>
            <person name="Hamada M."/>
            <person name="Matsumoto R."/>
            <person name="Kobayashi T."/>
        </authorList>
    </citation>
    <scope>NUCLEOTIDE SEQUENCE</scope>
    <source>
        <strain evidence="12">SH18-1</strain>
    </source>
</reference>
<dbReference type="GO" id="GO:0004822">
    <property type="term" value="F:isoleucine-tRNA ligase activity"/>
    <property type="evidence" value="ECO:0007669"/>
    <property type="project" value="UniProtKB-UniRule"/>
</dbReference>
<keyword evidence="6" id="KW-0030">Aminoacyl-tRNA synthetase</keyword>
<feature type="domain" description="Methionyl/Valyl/Leucyl/Isoleucyl-tRNA synthetase anticodon-binding" evidence="11">
    <location>
        <begin position="678"/>
        <end position="830"/>
    </location>
</feature>
<comment type="function">
    <text evidence="7">Catalyzes the attachment of isoleucine to tRNA(Ile). As IleRS can inadvertently accommodate and process structurally similar amino acids such as valine, to avoid such errors it has two additional distinct tRNA(Ile)-dependent editing activities. One activity is designated as 'pretransfer' editing and involves the hydrolysis of activated Val-AMP. The other activity is designated 'posttransfer' editing and involves deacylation of mischarged Val-tRNA(Ile).</text>
</comment>
<dbReference type="PANTHER" id="PTHR42780">
    <property type="entry name" value="SOLEUCYL-TRNA SYNTHETASE"/>
    <property type="match status" value="1"/>
</dbReference>
<dbReference type="InterPro" id="IPR013155">
    <property type="entry name" value="M/V/L/I-tRNA-synth_anticd-bd"/>
</dbReference>
<dbReference type="GO" id="GO:0005737">
    <property type="term" value="C:cytoplasm"/>
    <property type="evidence" value="ECO:0007669"/>
    <property type="project" value="UniProtKB-UniRule"/>
</dbReference>
<dbReference type="GO" id="GO:0000049">
    <property type="term" value="F:tRNA binding"/>
    <property type="evidence" value="ECO:0007669"/>
    <property type="project" value="InterPro"/>
</dbReference>